<dbReference type="InterPro" id="IPR002781">
    <property type="entry name" value="TM_pro_TauE-like"/>
</dbReference>
<reference evidence="6 7" key="1">
    <citation type="submission" date="2019-07" db="EMBL/GenBank/DDBJ databases">
        <title>Whole genome shotgun sequence of Adhaeribacter aerolatus NBRC 106133.</title>
        <authorList>
            <person name="Hosoyama A."/>
            <person name="Uohara A."/>
            <person name="Ohji S."/>
            <person name="Ichikawa N."/>
        </authorList>
    </citation>
    <scope>NUCLEOTIDE SEQUENCE [LARGE SCALE GENOMIC DNA]</scope>
    <source>
        <strain evidence="6 7">NBRC 106133</strain>
    </source>
</reference>
<feature type="transmembrane region" description="Helical" evidence="5">
    <location>
        <begin position="113"/>
        <end position="132"/>
    </location>
</feature>
<dbReference type="Pfam" id="PF01925">
    <property type="entry name" value="TauE"/>
    <property type="match status" value="1"/>
</dbReference>
<dbReference type="EMBL" id="BJYS01000023">
    <property type="protein sequence ID" value="GEO05364.1"/>
    <property type="molecule type" value="Genomic_DNA"/>
</dbReference>
<feature type="transmembrane region" description="Helical" evidence="5">
    <location>
        <begin position="265"/>
        <end position="283"/>
    </location>
</feature>
<feature type="transmembrane region" description="Helical" evidence="5">
    <location>
        <begin position="12"/>
        <end position="33"/>
    </location>
</feature>
<evidence type="ECO:0000256" key="2">
    <source>
        <dbReference type="ARBA" id="ARBA00022692"/>
    </source>
</evidence>
<protein>
    <recommendedName>
        <fullName evidence="5">Probable membrane transporter protein</fullName>
    </recommendedName>
</protein>
<dbReference type="Proteomes" id="UP000321532">
    <property type="component" value="Unassembled WGS sequence"/>
</dbReference>
<comment type="subcellular location">
    <subcellularLocation>
        <location evidence="5">Cell membrane</location>
        <topology evidence="5">Multi-pass membrane protein</topology>
    </subcellularLocation>
    <subcellularLocation>
        <location evidence="1">Membrane</location>
        <topology evidence="1">Multi-pass membrane protein</topology>
    </subcellularLocation>
</comment>
<dbReference type="InterPro" id="IPR051598">
    <property type="entry name" value="TSUP/Inactive_protease-like"/>
</dbReference>
<dbReference type="PANTHER" id="PTHR43701">
    <property type="entry name" value="MEMBRANE TRANSPORTER PROTEIN MJ0441-RELATED"/>
    <property type="match status" value="1"/>
</dbReference>
<comment type="similarity">
    <text evidence="5">Belongs to the 4-toluene sulfonate uptake permease (TSUP) (TC 2.A.102) family.</text>
</comment>
<proteinExistence type="inferred from homology"/>
<dbReference type="PANTHER" id="PTHR43701:SF12">
    <property type="entry name" value="MEMBRANE TRANSPORTER PROTEIN YTNM-RELATED"/>
    <property type="match status" value="1"/>
</dbReference>
<keyword evidence="5" id="KW-1003">Cell membrane</keyword>
<dbReference type="RefSeq" id="WP_146899187.1">
    <property type="nucleotide sequence ID" value="NZ_BJYS01000023.1"/>
</dbReference>
<evidence type="ECO:0000313" key="7">
    <source>
        <dbReference type="Proteomes" id="UP000321532"/>
    </source>
</evidence>
<evidence type="ECO:0000256" key="3">
    <source>
        <dbReference type="ARBA" id="ARBA00022989"/>
    </source>
</evidence>
<evidence type="ECO:0000256" key="5">
    <source>
        <dbReference type="RuleBase" id="RU363041"/>
    </source>
</evidence>
<name>A0A512B077_9BACT</name>
<feature type="transmembrane region" description="Helical" evidence="5">
    <location>
        <begin position="173"/>
        <end position="194"/>
    </location>
</feature>
<feature type="transmembrane region" description="Helical" evidence="5">
    <location>
        <begin position="45"/>
        <end position="68"/>
    </location>
</feature>
<feature type="transmembrane region" description="Helical" evidence="5">
    <location>
        <begin position="239"/>
        <end position="259"/>
    </location>
</feature>
<keyword evidence="4 5" id="KW-0472">Membrane</keyword>
<accession>A0A512B077</accession>
<dbReference type="AlphaFoldDB" id="A0A512B077"/>
<feature type="transmembrane region" description="Helical" evidence="5">
    <location>
        <begin position="144"/>
        <end position="161"/>
    </location>
</feature>
<keyword evidence="2 5" id="KW-0812">Transmembrane</keyword>
<comment type="caution">
    <text evidence="6">The sequence shown here is derived from an EMBL/GenBank/DDBJ whole genome shotgun (WGS) entry which is preliminary data.</text>
</comment>
<dbReference type="GO" id="GO:0005886">
    <property type="term" value="C:plasma membrane"/>
    <property type="evidence" value="ECO:0007669"/>
    <property type="project" value="UniProtKB-SubCell"/>
</dbReference>
<evidence type="ECO:0000256" key="1">
    <source>
        <dbReference type="ARBA" id="ARBA00004141"/>
    </source>
</evidence>
<gene>
    <name evidence="6" type="ORF">AAE02nite_30280</name>
</gene>
<evidence type="ECO:0000313" key="6">
    <source>
        <dbReference type="EMBL" id="GEO05364.1"/>
    </source>
</evidence>
<keyword evidence="3 5" id="KW-1133">Transmembrane helix</keyword>
<sequence>MMHRFSLKHIGILIIGLKFALLAFLVLKVIYFSEQPPDYVFDQRFFFIMVAGFLAQLIDGTLGMAYGVSCSTLLLSLGLPPAVATASVHTAEVFTTGVSGLSHLFMQNVNKVLFFRIVIPGILGAVIGAYLISEVLDGNVIKPYISGYLLIMGILILVKSFRKLPGVERVRRLLLLGFSGGFLDAVGGGGWGPIVTSNLIFQGKTPQETIGTVNTAEFFVAFCSTGVFLFFVGIDSWKVVLALIAGGVLAAPVGAVMAKRVKPKTMMRLVGFIIILISAYTIYNSLA</sequence>
<dbReference type="OrthoDB" id="45564at2"/>
<keyword evidence="7" id="KW-1185">Reference proteome</keyword>
<organism evidence="6 7">
    <name type="scientific">Adhaeribacter aerolatus</name>
    <dbReference type="NCBI Taxonomy" id="670289"/>
    <lineage>
        <taxon>Bacteria</taxon>
        <taxon>Pseudomonadati</taxon>
        <taxon>Bacteroidota</taxon>
        <taxon>Cytophagia</taxon>
        <taxon>Cytophagales</taxon>
        <taxon>Hymenobacteraceae</taxon>
        <taxon>Adhaeribacter</taxon>
    </lineage>
</organism>
<evidence type="ECO:0000256" key="4">
    <source>
        <dbReference type="ARBA" id="ARBA00023136"/>
    </source>
</evidence>
<feature type="transmembrane region" description="Helical" evidence="5">
    <location>
        <begin position="214"/>
        <end position="232"/>
    </location>
</feature>